<name>A0A1F5SLN7_9BACT</name>
<proteinExistence type="predicted"/>
<keyword evidence="1" id="KW-0812">Transmembrane</keyword>
<accession>A0A1F5SLN7</accession>
<reference evidence="2 3" key="1">
    <citation type="journal article" date="2016" name="Nat. Commun.">
        <title>Thousands of microbial genomes shed light on interconnected biogeochemical processes in an aquifer system.</title>
        <authorList>
            <person name="Anantharaman K."/>
            <person name="Brown C.T."/>
            <person name="Hug L.A."/>
            <person name="Sharon I."/>
            <person name="Castelle C.J."/>
            <person name="Probst A.J."/>
            <person name="Thomas B.C."/>
            <person name="Singh A."/>
            <person name="Wilkins M.J."/>
            <person name="Karaoz U."/>
            <person name="Brodie E.L."/>
            <person name="Williams K.H."/>
            <person name="Hubbard S.S."/>
            <person name="Banfield J.F."/>
        </authorList>
    </citation>
    <scope>NUCLEOTIDE SEQUENCE [LARGE SCALE GENOMIC DNA]</scope>
</reference>
<evidence type="ECO:0008006" key="4">
    <source>
        <dbReference type="Google" id="ProtNLM"/>
    </source>
</evidence>
<gene>
    <name evidence="2" type="ORF">A2227_01965</name>
</gene>
<dbReference type="STRING" id="1797994.A2227_01965"/>
<evidence type="ECO:0000313" key="2">
    <source>
        <dbReference type="EMBL" id="OGF27590.1"/>
    </source>
</evidence>
<organism evidence="2 3">
    <name type="scientific">Candidatus Falkowbacteria bacterium RIFOXYA2_FULL_47_19</name>
    <dbReference type="NCBI Taxonomy" id="1797994"/>
    <lineage>
        <taxon>Bacteria</taxon>
        <taxon>Candidatus Falkowiibacteriota</taxon>
    </lineage>
</organism>
<comment type="caution">
    <text evidence="2">The sequence shown here is derived from an EMBL/GenBank/DDBJ whole genome shotgun (WGS) entry which is preliminary data.</text>
</comment>
<evidence type="ECO:0000313" key="3">
    <source>
        <dbReference type="Proteomes" id="UP000178367"/>
    </source>
</evidence>
<feature type="transmembrane region" description="Helical" evidence="1">
    <location>
        <begin position="31"/>
        <end position="49"/>
    </location>
</feature>
<evidence type="ECO:0000256" key="1">
    <source>
        <dbReference type="SAM" id="Phobius"/>
    </source>
</evidence>
<protein>
    <recommendedName>
        <fullName evidence="4">Cell division protein FtsL</fullName>
    </recommendedName>
</protein>
<dbReference type="Proteomes" id="UP000178367">
    <property type="component" value="Unassembled WGS sequence"/>
</dbReference>
<keyword evidence="1" id="KW-0472">Membrane</keyword>
<dbReference type="EMBL" id="MFGB01000007">
    <property type="protein sequence ID" value="OGF27590.1"/>
    <property type="molecule type" value="Genomic_DNA"/>
</dbReference>
<sequence length="119" mass="13627">MIIKDKNKNKNYNFNAKIFPGKKAERSYLGILNKFLFIVIIINGIYFVASVNDLSIKGFVLRELRLKSEELQNNNKLVTNKVTELESYENIQKRALGMNLVKAGTIEYITVISEAVARK</sequence>
<dbReference type="AlphaFoldDB" id="A0A1F5SLN7"/>
<keyword evidence="1" id="KW-1133">Transmembrane helix</keyword>